<dbReference type="GO" id="GO:0022857">
    <property type="term" value="F:transmembrane transporter activity"/>
    <property type="evidence" value="ECO:0007669"/>
    <property type="project" value="TreeGrafter"/>
</dbReference>
<dbReference type="Proteomes" id="UP000095023">
    <property type="component" value="Unassembled WGS sequence"/>
</dbReference>
<dbReference type="OrthoDB" id="193856at2759"/>
<evidence type="ECO:0000256" key="8">
    <source>
        <dbReference type="ARBA" id="ARBA00023136"/>
    </source>
</evidence>
<sequence>MPTPLVDFLAGYASGAVGILIGNPLDIVKVRIQNGGRISEETVPLRQERGFTNWTKSALRGVAAPVLGYGALNALLFGSYSWWLLKLTELKDNGSVLAMNEGWRLFWAGTLGSYATVPVSVPTELIKCRAQLVHESSLQAFKDVMRNDGIKGLFKGTVITAIRDSFGYGIYFGSYGMGKKLLDVNETGLSDIRGVCKILFVGGMAGCLSWASIFPLDVIKTRYQADVSNVYSSSLDCARRTFALGTGVLFGGLGVTMIRAFGVNAVQFLAYEVMVDILSTEKA</sequence>
<evidence type="ECO:0000256" key="2">
    <source>
        <dbReference type="ARBA" id="ARBA00006375"/>
    </source>
</evidence>
<accession>A0A1E4TBP5</accession>
<evidence type="ECO:0000256" key="1">
    <source>
        <dbReference type="ARBA" id="ARBA00004225"/>
    </source>
</evidence>
<dbReference type="AlphaFoldDB" id="A0A1E4TBP5"/>
<evidence type="ECO:0000256" key="11">
    <source>
        <dbReference type="SAM" id="Phobius"/>
    </source>
</evidence>
<keyword evidence="6 11" id="KW-1133">Transmembrane helix</keyword>
<evidence type="ECO:0000313" key="12">
    <source>
        <dbReference type="EMBL" id="ODV89175.1"/>
    </source>
</evidence>
<evidence type="ECO:0008006" key="14">
    <source>
        <dbReference type="Google" id="ProtNLM"/>
    </source>
</evidence>
<keyword evidence="8 9" id="KW-0472">Membrane</keyword>
<keyword evidence="13" id="KW-1185">Reference proteome</keyword>
<evidence type="ECO:0000256" key="9">
    <source>
        <dbReference type="PROSITE-ProRule" id="PRU00282"/>
    </source>
</evidence>
<organism evidence="12 13">
    <name type="scientific">Tortispora caseinolytica NRRL Y-17796</name>
    <dbReference type="NCBI Taxonomy" id="767744"/>
    <lineage>
        <taxon>Eukaryota</taxon>
        <taxon>Fungi</taxon>
        <taxon>Dikarya</taxon>
        <taxon>Ascomycota</taxon>
        <taxon>Saccharomycotina</taxon>
        <taxon>Trigonopsidomycetes</taxon>
        <taxon>Trigonopsidales</taxon>
        <taxon>Trigonopsidaceae</taxon>
        <taxon>Tortispora</taxon>
    </lineage>
</organism>
<keyword evidence="4 9" id="KW-0812">Transmembrane</keyword>
<reference evidence="13" key="1">
    <citation type="submission" date="2016-02" db="EMBL/GenBank/DDBJ databases">
        <title>Comparative genomics of biotechnologically important yeasts.</title>
        <authorList>
            <consortium name="DOE Joint Genome Institute"/>
            <person name="Riley R."/>
            <person name="Haridas S."/>
            <person name="Wolfe K.H."/>
            <person name="Lopes M.R."/>
            <person name="Hittinger C.T."/>
            <person name="Goker M."/>
            <person name="Salamov A."/>
            <person name="Wisecaver J."/>
            <person name="Long T.M."/>
            <person name="Aerts A.L."/>
            <person name="Barry K."/>
            <person name="Choi C."/>
            <person name="Clum A."/>
            <person name="Coughlan A.Y."/>
            <person name="Deshpande S."/>
            <person name="Douglass A.P."/>
            <person name="Hanson S.J."/>
            <person name="Klenk H.-P."/>
            <person name="Labutti K."/>
            <person name="Lapidus A."/>
            <person name="Lindquist E."/>
            <person name="Lipzen A."/>
            <person name="Meier-Kolthoff J.P."/>
            <person name="Ohm R.A."/>
            <person name="Otillar R.P."/>
            <person name="Pangilinan J."/>
            <person name="Peng Y."/>
            <person name="Rokas A."/>
            <person name="Rosa C.A."/>
            <person name="Scheuner C."/>
            <person name="Sibirny A.A."/>
            <person name="Slot J.C."/>
            <person name="Stielow J.B."/>
            <person name="Sun H."/>
            <person name="Kurtzman C.P."/>
            <person name="Blackwell M."/>
            <person name="Jeffries T.W."/>
            <person name="Grigoriev I.V."/>
        </authorList>
    </citation>
    <scope>NUCLEOTIDE SEQUENCE [LARGE SCALE GENOMIC DNA]</scope>
    <source>
        <strain evidence="13">NRRL Y-17796</strain>
    </source>
</reference>
<evidence type="ECO:0000256" key="6">
    <source>
        <dbReference type="ARBA" id="ARBA00022989"/>
    </source>
</evidence>
<dbReference type="EMBL" id="KV453843">
    <property type="protein sequence ID" value="ODV89175.1"/>
    <property type="molecule type" value="Genomic_DNA"/>
</dbReference>
<dbReference type="Gene3D" id="1.50.40.10">
    <property type="entry name" value="Mitochondrial carrier domain"/>
    <property type="match status" value="1"/>
</dbReference>
<name>A0A1E4TBP5_9ASCO</name>
<feature type="repeat" description="Solcar" evidence="9">
    <location>
        <begin position="193"/>
        <end position="277"/>
    </location>
</feature>
<feature type="repeat" description="Solcar" evidence="9">
    <location>
        <begin position="2"/>
        <end position="86"/>
    </location>
</feature>
<dbReference type="SUPFAM" id="SSF103506">
    <property type="entry name" value="Mitochondrial carrier"/>
    <property type="match status" value="1"/>
</dbReference>
<evidence type="ECO:0000256" key="7">
    <source>
        <dbReference type="ARBA" id="ARBA00023128"/>
    </source>
</evidence>
<dbReference type="PROSITE" id="PS50920">
    <property type="entry name" value="SOLCAR"/>
    <property type="match status" value="3"/>
</dbReference>
<evidence type="ECO:0000256" key="10">
    <source>
        <dbReference type="RuleBase" id="RU000488"/>
    </source>
</evidence>
<keyword evidence="7" id="KW-0496">Mitochondrion</keyword>
<keyword evidence="5" id="KW-0677">Repeat</keyword>
<dbReference type="InterPro" id="IPR023395">
    <property type="entry name" value="MCP_dom_sf"/>
</dbReference>
<evidence type="ECO:0000256" key="4">
    <source>
        <dbReference type="ARBA" id="ARBA00022692"/>
    </source>
</evidence>
<dbReference type="Pfam" id="PF00153">
    <property type="entry name" value="Mito_carr"/>
    <property type="match status" value="3"/>
</dbReference>
<proteinExistence type="inferred from homology"/>
<evidence type="ECO:0000256" key="3">
    <source>
        <dbReference type="ARBA" id="ARBA00022448"/>
    </source>
</evidence>
<evidence type="ECO:0000256" key="5">
    <source>
        <dbReference type="ARBA" id="ARBA00022737"/>
    </source>
</evidence>
<keyword evidence="3 10" id="KW-0813">Transport</keyword>
<comment type="similarity">
    <text evidence="2 10">Belongs to the mitochondrial carrier (TC 2.A.29) family.</text>
</comment>
<gene>
    <name evidence="12" type="ORF">CANCADRAFT_148453</name>
</gene>
<dbReference type="PANTHER" id="PTHR45624">
    <property type="entry name" value="MITOCHONDRIAL BASIC AMINO ACIDS TRANSPORTER-RELATED"/>
    <property type="match status" value="1"/>
</dbReference>
<feature type="transmembrane region" description="Helical" evidence="11">
    <location>
        <begin position="66"/>
        <end position="85"/>
    </location>
</feature>
<protein>
    <recommendedName>
        <fullName evidence="14">Mitochondrial carrier protein</fullName>
    </recommendedName>
</protein>
<evidence type="ECO:0000313" key="13">
    <source>
        <dbReference type="Proteomes" id="UP000095023"/>
    </source>
</evidence>
<dbReference type="InterPro" id="IPR050567">
    <property type="entry name" value="Mitochondrial_Carrier"/>
</dbReference>
<comment type="subcellular location">
    <subcellularLocation>
        <location evidence="1">Mitochondrion membrane</location>
        <topology evidence="1">Multi-pass membrane protein</topology>
    </subcellularLocation>
</comment>
<feature type="repeat" description="Solcar" evidence="9">
    <location>
        <begin position="103"/>
        <end position="181"/>
    </location>
</feature>
<dbReference type="InterPro" id="IPR018108">
    <property type="entry name" value="MCP_transmembrane"/>
</dbReference>
<dbReference type="PANTHER" id="PTHR45624:SF10">
    <property type="entry name" value="SLC (SOLUTE CARRIER) HOMOLOG"/>
    <property type="match status" value="1"/>
</dbReference>
<dbReference type="GO" id="GO:0031966">
    <property type="term" value="C:mitochondrial membrane"/>
    <property type="evidence" value="ECO:0007669"/>
    <property type="project" value="UniProtKB-SubCell"/>
</dbReference>